<reference evidence="1 3" key="2">
    <citation type="journal article" date="2014" name="BMC Genomics">
        <title>An improved genome release (version Mt4.0) for the model legume Medicago truncatula.</title>
        <authorList>
            <person name="Tang H."/>
            <person name="Krishnakumar V."/>
            <person name="Bidwell S."/>
            <person name="Rosen B."/>
            <person name="Chan A."/>
            <person name="Zhou S."/>
            <person name="Gentzbittel L."/>
            <person name="Childs K.L."/>
            <person name="Yandell M."/>
            <person name="Gundlach H."/>
            <person name="Mayer K.F."/>
            <person name="Schwartz D.C."/>
            <person name="Town C.D."/>
        </authorList>
    </citation>
    <scope>GENOME REANNOTATION</scope>
    <source>
        <strain evidence="2 3">cv. Jemalong A17</strain>
    </source>
</reference>
<evidence type="ECO:0000313" key="3">
    <source>
        <dbReference type="Proteomes" id="UP000002051"/>
    </source>
</evidence>
<evidence type="ECO:0000313" key="2">
    <source>
        <dbReference type="EnsemblPlants" id="AES59221"/>
    </source>
</evidence>
<gene>
    <name evidence="1" type="ordered locus">MTR_1g015880</name>
</gene>
<reference evidence="1 3" key="1">
    <citation type="journal article" date="2011" name="Nature">
        <title>The Medicago genome provides insight into the evolution of rhizobial symbioses.</title>
        <authorList>
            <person name="Young N.D."/>
            <person name="Debelle F."/>
            <person name="Oldroyd G.E."/>
            <person name="Geurts R."/>
            <person name="Cannon S.B."/>
            <person name="Udvardi M.K."/>
            <person name="Benedito V.A."/>
            <person name="Mayer K.F."/>
            <person name="Gouzy J."/>
            <person name="Schoof H."/>
            <person name="Van de Peer Y."/>
            <person name="Proost S."/>
            <person name="Cook D.R."/>
            <person name="Meyers B.C."/>
            <person name="Spannagl M."/>
            <person name="Cheung F."/>
            <person name="De Mita S."/>
            <person name="Krishnakumar V."/>
            <person name="Gundlach H."/>
            <person name="Zhou S."/>
            <person name="Mudge J."/>
            <person name="Bharti A.K."/>
            <person name="Murray J.D."/>
            <person name="Naoumkina M.A."/>
            <person name="Rosen B."/>
            <person name="Silverstein K.A."/>
            <person name="Tang H."/>
            <person name="Rombauts S."/>
            <person name="Zhao P.X."/>
            <person name="Zhou P."/>
            <person name="Barbe V."/>
            <person name="Bardou P."/>
            <person name="Bechner M."/>
            <person name="Bellec A."/>
            <person name="Berger A."/>
            <person name="Berges H."/>
            <person name="Bidwell S."/>
            <person name="Bisseling T."/>
            <person name="Choisne N."/>
            <person name="Couloux A."/>
            <person name="Denny R."/>
            <person name="Deshpande S."/>
            <person name="Dai X."/>
            <person name="Doyle J.J."/>
            <person name="Dudez A.M."/>
            <person name="Farmer A.D."/>
            <person name="Fouteau S."/>
            <person name="Franken C."/>
            <person name="Gibelin C."/>
            <person name="Gish J."/>
            <person name="Goldstein S."/>
            <person name="Gonzalez A.J."/>
            <person name="Green P.J."/>
            <person name="Hallab A."/>
            <person name="Hartog M."/>
            <person name="Hua A."/>
            <person name="Humphray S.J."/>
            <person name="Jeong D.H."/>
            <person name="Jing Y."/>
            <person name="Jocker A."/>
            <person name="Kenton S.M."/>
            <person name="Kim D.J."/>
            <person name="Klee K."/>
            <person name="Lai H."/>
            <person name="Lang C."/>
            <person name="Lin S."/>
            <person name="Macmil S.L."/>
            <person name="Magdelenat G."/>
            <person name="Matthews L."/>
            <person name="McCorrison J."/>
            <person name="Monaghan E.L."/>
            <person name="Mun J.H."/>
            <person name="Najar F.Z."/>
            <person name="Nicholson C."/>
            <person name="Noirot C."/>
            <person name="O'Bleness M."/>
            <person name="Paule C.R."/>
            <person name="Poulain J."/>
            <person name="Prion F."/>
            <person name="Qin B."/>
            <person name="Qu C."/>
            <person name="Retzel E.F."/>
            <person name="Riddle C."/>
            <person name="Sallet E."/>
            <person name="Samain S."/>
            <person name="Samson N."/>
            <person name="Sanders I."/>
            <person name="Saurat O."/>
            <person name="Scarpelli C."/>
            <person name="Schiex T."/>
            <person name="Segurens B."/>
            <person name="Severin A.J."/>
            <person name="Sherrier D.J."/>
            <person name="Shi R."/>
            <person name="Sims S."/>
            <person name="Singer S.R."/>
            <person name="Sinharoy S."/>
            <person name="Sterck L."/>
            <person name="Viollet A."/>
            <person name="Wang B.B."/>
            <person name="Wang K."/>
            <person name="Wang M."/>
            <person name="Wang X."/>
            <person name="Warfsmann J."/>
            <person name="Weissenbach J."/>
            <person name="White D.D."/>
            <person name="White J.D."/>
            <person name="Wiley G.B."/>
            <person name="Wincker P."/>
            <person name="Xing Y."/>
            <person name="Yang L."/>
            <person name="Yao Z."/>
            <person name="Ying F."/>
            <person name="Zhai J."/>
            <person name="Zhou L."/>
            <person name="Zuber A."/>
            <person name="Denarie J."/>
            <person name="Dixon R.A."/>
            <person name="May G.D."/>
            <person name="Schwartz D.C."/>
            <person name="Rogers J."/>
            <person name="Quetier F."/>
            <person name="Town C.D."/>
            <person name="Roe B.A."/>
        </authorList>
    </citation>
    <scope>NUCLEOTIDE SEQUENCE [LARGE SCALE GENOMIC DNA]</scope>
    <source>
        <strain evidence="1">A17</strain>
        <strain evidence="2 3">cv. Jemalong A17</strain>
    </source>
</reference>
<dbReference type="EMBL" id="CM001217">
    <property type="protein sequence ID" value="AES59221.1"/>
    <property type="molecule type" value="Genomic_DNA"/>
</dbReference>
<evidence type="ECO:0000313" key="1">
    <source>
        <dbReference type="EMBL" id="AES59221.1"/>
    </source>
</evidence>
<keyword evidence="3" id="KW-1185">Reference proteome</keyword>
<dbReference type="AlphaFoldDB" id="G7I9W0"/>
<reference evidence="2" key="3">
    <citation type="submission" date="2015-04" db="UniProtKB">
        <authorList>
            <consortium name="EnsemblPlants"/>
        </authorList>
    </citation>
    <scope>IDENTIFICATION</scope>
    <source>
        <strain evidence="2">cv. Jemalong A17</strain>
    </source>
</reference>
<dbReference type="EnsemblPlants" id="AES59221">
    <property type="protein sequence ID" value="AES59221"/>
    <property type="gene ID" value="MTR_1g015880"/>
</dbReference>
<accession>G7I9W0</accession>
<dbReference type="HOGENOM" id="CLU_170620_0_0_1"/>
<dbReference type="PaxDb" id="3880-AES59221"/>
<protein>
    <submittedName>
        <fullName evidence="1 2">Uncharacterized protein</fullName>
    </submittedName>
</protein>
<organism evidence="1 3">
    <name type="scientific">Medicago truncatula</name>
    <name type="common">Barrel medic</name>
    <name type="synonym">Medicago tribuloides</name>
    <dbReference type="NCBI Taxonomy" id="3880"/>
    <lineage>
        <taxon>Eukaryota</taxon>
        <taxon>Viridiplantae</taxon>
        <taxon>Streptophyta</taxon>
        <taxon>Embryophyta</taxon>
        <taxon>Tracheophyta</taxon>
        <taxon>Spermatophyta</taxon>
        <taxon>Magnoliopsida</taxon>
        <taxon>eudicotyledons</taxon>
        <taxon>Gunneridae</taxon>
        <taxon>Pentapetalae</taxon>
        <taxon>rosids</taxon>
        <taxon>fabids</taxon>
        <taxon>Fabales</taxon>
        <taxon>Fabaceae</taxon>
        <taxon>Papilionoideae</taxon>
        <taxon>50 kb inversion clade</taxon>
        <taxon>NPAAA clade</taxon>
        <taxon>Hologalegina</taxon>
        <taxon>IRL clade</taxon>
        <taxon>Trifolieae</taxon>
        <taxon>Medicago</taxon>
    </lineage>
</organism>
<name>G7I9W0_MEDTR</name>
<dbReference type="Proteomes" id="UP000002051">
    <property type="component" value="Unassembled WGS sequence"/>
</dbReference>
<proteinExistence type="predicted"/>
<sequence>MGGRKWMIFVEHYLPLVSMFFKGLNSSPTTISKLVSETLQDPLGHLQSGFCYRATHPLCPRTKPNNVGREGGGGVKSLTSNMRSSDDVFISGGNPLFTNRFCVIVLGPTTISKI</sequence>